<sequence>MKKQNQKNKTNDETPSLLKMLLTDVLIGHWFISLLAIAFIAFSMVLASTSHKTRRLTAEWQKLRQEHQEQQILWESLRLEMTTLTEADRISNLAKKELGMVEVTTKNEKVISL</sequence>
<organism evidence="10 11">
    <name type="scientific">Aliikangiella maris</name>
    <dbReference type="NCBI Taxonomy" id="3162458"/>
    <lineage>
        <taxon>Bacteria</taxon>
        <taxon>Pseudomonadati</taxon>
        <taxon>Pseudomonadota</taxon>
        <taxon>Gammaproteobacteria</taxon>
        <taxon>Oceanospirillales</taxon>
        <taxon>Pleioneaceae</taxon>
        <taxon>Aliikangiella</taxon>
    </lineage>
</organism>
<keyword evidence="7 8" id="KW-0131">Cell cycle</keyword>
<evidence type="ECO:0000256" key="7">
    <source>
        <dbReference type="ARBA" id="ARBA00023306"/>
    </source>
</evidence>
<evidence type="ECO:0000256" key="9">
    <source>
        <dbReference type="NCBIfam" id="TIGR02209"/>
    </source>
</evidence>
<name>A0ABV2BR34_9GAMM</name>
<comment type="caution">
    <text evidence="10">The sequence shown here is derived from an EMBL/GenBank/DDBJ whole genome shotgun (WGS) entry which is preliminary data.</text>
</comment>
<protein>
    <recommendedName>
        <fullName evidence="8 9">Cell division protein FtsL</fullName>
    </recommendedName>
</protein>
<dbReference type="EMBL" id="JBEVCJ010000002">
    <property type="protein sequence ID" value="MET1254032.1"/>
    <property type="molecule type" value="Genomic_DNA"/>
</dbReference>
<dbReference type="HAMAP" id="MF_00910">
    <property type="entry name" value="FtsL"/>
    <property type="match status" value="1"/>
</dbReference>
<keyword evidence="5 8" id="KW-1133">Transmembrane helix</keyword>
<gene>
    <name evidence="8 10" type="primary">ftsL</name>
    <name evidence="10" type="ORF">ABVT43_02725</name>
</gene>
<dbReference type="Pfam" id="PF04999">
    <property type="entry name" value="FtsL"/>
    <property type="match status" value="1"/>
</dbReference>
<accession>A0ABV2BR34</accession>
<dbReference type="RefSeq" id="WP_353873582.1">
    <property type="nucleotide sequence ID" value="NZ_JBEVCJ010000002.1"/>
</dbReference>
<evidence type="ECO:0000256" key="5">
    <source>
        <dbReference type="ARBA" id="ARBA00022989"/>
    </source>
</evidence>
<evidence type="ECO:0000313" key="11">
    <source>
        <dbReference type="Proteomes" id="UP001548189"/>
    </source>
</evidence>
<dbReference type="Proteomes" id="UP001548189">
    <property type="component" value="Unassembled WGS sequence"/>
</dbReference>
<dbReference type="PANTHER" id="PTHR37479:SF1">
    <property type="entry name" value="CELL DIVISION PROTEIN FTSL"/>
    <property type="match status" value="1"/>
</dbReference>
<comment type="subunit">
    <text evidence="8">Part of a complex composed of FtsB, FtsL and FtsQ.</text>
</comment>
<proteinExistence type="inferred from homology"/>
<dbReference type="NCBIfam" id="TIGR02209">
    <property type="entry name" value="ftsL_broad"/>
    <property type="match status" value="1"/>
</dbReference>
<evidence type="ECO:0000256" key="8">
    <source>
        <dbReference type="HAMAP-Rule" id="MF_00910"/>
    </source>
</evidence>
<dbReference type="PANTHER" id="PTHR37479">
    <property type="entry name" value="CELL DIVISION PROTEIN FTSL"/>
    <property type="match status" value="1"/>
</dbReference>
<dbReference type="InterPro" id="IPR011922">
    <property type="entry name" value="Cell_div_FtsL"/>
</dbReference>
<feature type="transmembrane region" description="Helical" evidence="8">
    <location>
        <begin position="27"/>
        <end position="47"/>
    </location>
</feature>
<dbReference type="GO" id="GO:0051301">
    <property type="term" value="P:cell division"/>
    <property type="evidence" value="ECO:0007669"/>
    <property type="project" value="UniProtKB-KW"/>
</dbReference>
<keyword evidence="2 8" id="KW-1003">Cell membrane</keyword>
<keyword evidence="6 8" id="KW-0472">Membrane</keyword>
<evidence type="ECO:0000256" key="6">
    <source>
        <dbReference type="ARBA" id="ARBA00023136"/>
    </source>
</evidence>
<evidence type="ECO:0000256" key="2">
    <source>
        <dbReference type="ARBA" id="ARBA00022475"/>
    </source>
</evidence>
<reference evidence="10 11" key="1">
    <citation type="submission" date="2024-06" db="EMBL/GenBank/DDBJ databases">
        <authorList>
            <person name="Li F."/>
        </authorList>
    </citation>
    <scope>NUCLEOTIDE SEQUENCE [LARGE SCALE GENOMIC DNA]</scope>
    <source>
        <strain evidence="10 11">GXAS 311</strain>
    </source>
</reference>
<evidence type="ECO:0000256" key="3">
    <source>
        <dbReference type="ARBA" id="ARBA00022618"/>
    </source>
</evidence>
<comment type="subcellular location">
    <subcellularLocation>
        <location evidence="8">Cell inner membrane</location>
        <topology evidence="8">Single-pass type II membrane protein</topology>
    </subcellularLocation>
    <subcellularLocation>
        <location evidence="1">Cell membrane</location>
        <topology evidence="1">Single-pass type II membrane protein</topology>
    </subcellularLocation>
    <text evidence="8">Localizes to the division septum where it forms a ring structure.</text>
</comment>
<keyword evidence="4 8" id="KW-0812">Transmembrane</keyword>
<keyword evidence="11" id="KW-1185">Reference proteome</keyword>
<keyword evidence="3 8" id="KW-0132">Cell division</keyword>
<evidence type="ECO:0000256" key="1">
    <source>
        <dbReference type="ARBA" id="ARBA00004401"/>
    </source>
</evidence>
<keyword evidence="8" id="KW-0997">Cell inner membrane</keyword>
<comment type="function">
    <text evidence="8">Essential cell division protein. May link together the upstream cell division proteins, which are predominantly cytoplasmic, with the downstream cell division proteins, which are predominantly periplasmic.</text>
</comment>
<evidence type="ECO:0000313" key="10">
    <source>
        <dbReference type="EMBL" id="MET1254032.1"/>
    </source>
</evidence>
<evidence type="ECO:0000256" key="4">
    <source>
        <dbReference type="ARBA" id="ARBA00022692"/>
    </source>
</evidence>
<comment type="similarity">
    <text evidence="8">Belongs to the FtsL family.</text>
</comment>